<accession>A0A8H3FLU4</accession>
<feature type="region of interest" description="Disordered" evidence="1">
    <location>
        <begin position="661"/>
        <end position="681"/>
    </location>
</feature>
<dbReference type="Proteomes" id="UP000664534">
    <property type="component" value="Unassembled WGS sequence"/>
</dbReference>
<feature type="compositionally biased region" description="Basic and acidic residues" evidence="1">
    <location>
        <begin position="396"/>
        <end position="405"/>
    </location>
</feature>
<name>A0A8H3FLU4_9LECA</name>
<protein>
    <submittedName>
        <fullName evidence="2">Uncharacterized protein</fullName>
    </submittedName>
</protein>
<proteinExistence type="predicted"/>
<keyword evidence="3" id="KW-1185">Reference proteome</keyword>
<feature type="compositionally biased region" description="Basic and acidic residues" evidence="1">
    <location>
        <begin position="463"/>
        <end position="476"/>
    </location>
</feature>
<reference evidence="2" key="1">
    <citation type="submission" date="2021-03" db="EMBL/GenBank/DDBJ databases">
        <authorList>
            <person name="Tagirdzhanova G."/>
        </authorList>
    </citation>
    <scope>NUCLEOTIDE SEQUENCE</scope>
</reference>
<feature type="region of interest" description="Disordered" evidence="1">
    <location>
        <begin position="378"/>
        <end position="405"/>
    </location>
</feature>
<evidence type="ECO:0000313" key="3">
    <source>
        <dbReference type="Proteomes" id="UP000664534"/>
    </source>
</evidence>
<feature type="region of interest" description="Disordered" evidence="1">
    <location>
        <begin position="719"/>
        <end position="831"/>
    </location>
</feature>
<organism evidence="2 3">
    <name type="scientific">Imshaugia aleurites</name>
    <dbReference type="NCBI Taxonomy" id="172621"/>
    <lineage>
        <taxon>Eukaryota</taxon>
        <taxon>Fungi</taxon>
        <taxon>Dikarya</taxon>
        <taxon>Ascomycota</taxon>
        <taxon>Pezizomycotina</taxon>
        <taxon>Lecanoromycetes</taxon>
        <taxon>OSLEUM clade</taxon>
        <taxon>Lecanoromycetidae</taxon>
        <taxon>Lecanorales</taxon>
        <taxon>Lecanorineae</taxon>
        <taxon>Parmeliaceae</taxon>
        <taxon>Imshaugia</taxon>
    </lineage>
</organism>
<feature type="region of interest" description="Disordered" evidence="1">
    <location>
        <begin position="57"/>
        <end position="88"/>
    </location>
</feature>
<evidence type="ECO:0000256" key="1">
    <source>
        <dbReference type="SAM" id="MobiDB-lite"/>
    </source>
</evidence>
<dbReference type="AlphaFoldDB" id="A0A8H3FLU4"/>
<comment type="caution">
    <text evidence="2">The sequence shown here is derived from an EMBL/GenBank/DDBJ whole genome shotgun (WGS) entry which is preliminary data.</text>
</comment>
<dbReference type="EMBL" id="CAJPDT010000049">
    <property type="protein sequence ID" value="CAF9928361.1"/>
    <property type="molecule type" value="Genomic_DNA"/>
</dbReference>
<feature type="compositionally biased region" description="Polar residues" evidence="1">
    <location>
        <begin position="489"/>
        <end position="526"/>
    </location>
</feature>
<evidence type="ECO:0000313" key="2">
    <source>
        <dbReference type="EMBL" id="CAF9928361.1"/>
    </source>
</evidence>
<gene>
    <name evidence="2" type="ORF">IMSHALPRED_007448</name>
</gene>
<feature type="region of interest" description="Disordered" evidence="1">
    <location>
        <begin position="438"/>
        <end position="556"/>
    </location>
</feature>
<sequence>MALHLHGMSYQDIENALASGAAGGLSLQQYPYECPDSSFEYPTDGDLRKHAVVNPDEPLLEVPPKNHKQHDQEARSIPAPDLDDDESLMSDSDLVIRPSEELEALLASPHIHDPYPYPSEVVVLPSYISEPPESAHSINLRKQVKHALENTCKFDLIGCSVSSAFQLDRDPIGGPDHGLKRKERCWMTGEKFEPVKKARKEAPVDYEQAMKHYESIKNLDNEVLSFNDTNLDHELEEFYGPDGTDLRPIDNNSDDEGFSEPHPIATTMVSLPDKSLVEEGVTPGGIFQDSGICMDEGYAEYSLAHSFPNTAKEPTRKVPSDWPTFDADLAPLRTPKYRGRWLRLIGDQKQCGWPGRRQGPYGLWARASKSDDGEIIDEHEVSDSDSQDGSSTLQTDTRETSISHDVEAAVDNNVKVTSSRISAALAVAEYKGVDRTVEGPSVHTSHEDPMSAEGTSPIQSMERAQKVSEDTQRKVNSEPFEATPRSFGLKQTSPFRGSNENEGSIATPECINNTPVPKNDAANNEASIGVVRSVSERRPQHFPPSIENGSDNEPSVPVPHLIQGRPQIKIDANAQARRSIPATVTTTPVNQRVRQIQKVQVDTPATPETVNINLTPEYDSDISDMDAEYDSDGSLEVQVPNSPTTDTQKAQSALGRYVQETKAQPTLARHGSSTISLDGSESEEVLLIPTQERPSPSEGHAGFRKGVEFHQKKSDALFTLSPPKTSQVNPSSSKTAPIPVTPAKGKDSASFRPATPFHLGPPAHPGFDSPGTPTPAPKKSKTNDKAVADTPLPKASKANEKSVMNIFKSPKLASRSPERAKPSPDIVVAPTTPSAGAFGPYNSGSFGSQGLLFQKAQTNERGTKNVLNSLKLSPERARGFSGRASLEDYQDELADEMDVGVYKGGKWVQESQPMMTMTPRIDLGANGGRKVVQAVVVRSKRSRDEEDEEVRIEEPRVKRARKSVRTARGADVPFFDHGY</sequence>
<dbReference type="OrthoDB" id="5320817at2759"/>
<feature type="compositionally biased region" description="Polar residues" evidence="1">
    <location>
        <begin position="722"/>
        <end position="735"/>
    </location>
</feature>